<keyword evidence="2" id="KW-1185">Reference proteome</keyword>
<proteinExistence type="predicted"/>
<organism evidence="1 2">
    <name type="scientific">Paramuricea clavata</name>
    <name type="common">Red gorgonian</name>
    <name type="synonym">Violescent sea-whip</name>
    <dbReference type="NCBI Taxonomy" id="317549"/>
    <lineage>
        <taxon>Eukaryota</taxon>
        <taxon>Metazoa</taxon>
        <taxon>Cnidaria</taxon>
        <taxon>Anthozoa</taxon>
        <taxon>Octocorallia</taxon>
        <taxon>Malacalcyonacea</taxon>
        <taxon>Plexauridae</taxon>
        <taxon>Paramuricea</taxon>
    </lineage>
</organism>
<dbReference type="AlphaFoldDB" id="A0A7D9I2Q3"/>
<dbReference type="OrthoDB" id="10534951at2759"/>
<dbReference type="Gene3D" id="2.120.10.30">
    <property type="entry name" value="TolB, C-terminal domain"/>
    <property type="match status" value="1"/>
</dbReference>
<name>A0A7D9I2Q3_PARCT</name>
<accession>A0A7D9I2Q3</accession>
<dbReference type="Proteomes" id="UP001152795">
    <property type="component" value="Unassembled WGS sequence"/>
</dbReference>
<comment type="caution">
    <text evidence="1">The sequence shown here is derived from an EMBL/GenBank/DDBJ whole genome shotgun (WGS) entry which is preliminary data.</text>
</comment>
<dbReference type="InterPro" id="IPR011042">
    <property type="entry name" value="6-blade_b-propeller_TolB-like"/>
</dbReference>
<dbReference type="SUPFAM" id="SSF101898">
    <property type="entry name" value="NHL repeat"/>
    <property type="match status" value="1"/>
</dbReference>
<protein>
    <submittedName>
        <fullName evidence="1">Uncharacterized protein</fullName>
    </submittedName>
</protein>
<dbReference type="EMBL" id="CACRXK020003191">
    <property type="protein sequence ID" value="CAB3997801.1"/>
    <property type="molecule type" value="Genomic_DNA"/>
</dbReference>
<evidence type="ECO:0000313" key="2">
    <source>
        <dbReference type="Proteomes" id="UP001152795"/>
    </source>
</evidence>
<gene>
    <name evidence="1" type="ORF">PACLA_8A048458</name>
</gene>
<sequence>MSAIVSGVLKLTLGVLAKKIRSRIATSLKDGDVMNEICRGWILRELDDIKNRLDGLSRKDLKSSFCFLQEGVTALSESLRPLDSNEATIESADQATLVETASSGNTGPDSPINEAVALIGVIESSKIRYPKRFEQAVELLKRAREKATDAFSNDSLPIEDRIQASQIRMMARILECLDNPDASVSDCMQYLKQLHNIGDIQGIFSVLIGGGVRSPFKKTKRLNNALSVHVMNQILFDFAKKFTKLPKNIFEWPMILFGKIRYHPLHGHYLLNEKLSESTDVQVMSVNPDFTFGEDIHYEISVVNSKGEIIALARSDRTFKIFKPVGESRTLCEIPRDDHTSNYFVTAIDIDAQDNIYVITASQEGCDRSRSFKLFMFDENGIKKFESPLPFLQSKFGLVRMAINTDGKIAILNCRNKTVYIGNVCVEVNSFKVDNSFHLNKLQGHPVGLRFHSDLDGTKIIAADSATLFICTENGKLEHKIKIDQKIRSFVINDHDVTKRFLVKPPHDPSGCSVLRFSETGKLEDSLWLGSTKWITDAELTSHPNGRVALVGKTGATLL</sequence>
<evidence type="ECO:0000313" key="1">
    <source>
        <dbReference type="EMBL" id="CAB3997801.1"/>
    </source>
</evidence>
<reference evidence="1" key="1">
    <citation type="submission" date="2020-04" db="EMBL/GenBank/DDBJ databases">
        <authorList>
            <person name="Alioto T."/>
            <person name="Alioto T."/>
            <person name="Gomez Garrido J."/>
        </authorList>
    </citation>
    <scope>NUCLEOTIDE SEQUENCE</scope>
    <source>
        <strain evidence="1">A484AB</strain>
    </source>
</reference>